<evidence type="ECO:0000313" key="5">
    <source>
        <dbReference type="EMBL" id="RJT27822.1"/>
    </source>
</evidence>
<dbReference type="InterPro" id="IPR050204">
    <property type="entry name" value="AraC_XylS_family_regulators"/>
</dbReference>
<evidence type="ECO:0000256" key="2">
    <source>
        <dbReference type="ARBA" id="ARBA00023125"/>
    </source>
</evidence>
<dbReference type="Gene3D" id="1.10.10.60">
    <property type="entry name" value="Homeodomain-like"/>
    <property type="match status" value="2"/>
</dbReference>
<dbReference type="RefSeq" id="WP_120018761.1">
    <property type="nucleotide sequence ID" value="NZ_QZWZ01000058.1"/>
</dbReference>
<dbReference type="SUPFAM" id="SSF46689">
    <property type="entry name" value="Homeodomain-like"/>
    <property type="match status" value="2"/>
</dbReference>
<dbReference type="InterPro" id="IPR020449">
    <property type="entry name" value="Tscrpt_reg_AraC-type_HTH"/>
</dbReference>
<dbReference type="SMART" id="SM00342">
    <property type="entry name" value="HTH_ARAC"/>
    <property type="match status" value="1"/>
</dbReference>
<evidence type="ECO:0000256" key="3">
    <source>
        <dbReference type="ARBA" id="ARBA00023163"/>
    </source>
</evidence>
<dbReference type="OrthoDB" id="9806208at2"/>
<dbReference type="PROSITE" id="PS01124">
    <property type="entry name" value="HTH_ARAC_FAMILY_2"/>
    <property type="match status" value="1"/>
</dbReference>
<organism evidence="5 6">
    <name type="scientific">Mesorhizobium waimense</name>
    <dbReference type="NCBI Taxonomy" id="1300307"/>
    <lineage>
        <taxon>Bacteria</taxon>
        <taxon>Pseudomonadati</taxon>
        <taxon>Pseudomonadota</taxon>
        <taxon>Alphaproteobacteria</taxon>
        <taxon>Hyphomicrobiales</taxon>
        <taxon>Phyllobacteriaceae</taxon>
        <taxon>Mesorhizobium</taxon>
    </lineage>
</organism>
<proteinExistence type="predicted"/>
<dbReference type="InterPro" id="IPR009057">
    <property type="entry name" value="Homeodomain-like_sf"/>
</dbReference>
<comment type="caution">
    <text evidence="5">The sequence shown here is derived from an EMBL/GenBank/DDBJ whole genome shotgun (WGS) entry which is preliminary data.</text>
</comment>
<dbReference type="PANTHER" id="PTHR46796:SF6">
    <property type="entry name" value="ARAC SUBFAMILY"/>
    <property type="match status" value="1"/>
</dbReference>
<feature type="domain" description="HTH araC/xylS-type" evidence="4">
    <location>
        <begin position="194"/>
        <end position="293"/>
    </location>
</feature>
<dbReference type="Proteomes" id="UP000272706">
    <property type="component" value="Unassembled WGS sequence"/>
</dbReference>
<evidence type="ECO:0000313" key="6">
    <source>
        <dbReference type="Proteomes" id="UP000272706"/>
    </source>
</evidence>
<sequence>MNTLALDPTENRRSRHQSLAHKYESWGSVRADVIKRTGLERQETRILQPNHVFLMNLKGTACRGEDIVDGRRIAFLPRRAGSIIFMPAGSDWNGWDEGDATASYLLVSIEKGFADDVFAGMARHRPAVLPPSIGFRDGTVELALQRIALELKQPDPISARMVESQATQLLVQMFRLNGMRQEPVKGGLSSFDLKRAVGMIEALLSEGRPSLTDLAKEIGVSRFHFWRAFKQSTGMTPHAFIAQRRLEQSADMLRTTNLSATEIAMECGFGSSSHFTTAFKRAFGAAPTEFRRKCRI</sequence>
<keyword evidence="3" id="KW-0804">Transcription</keyword>
<dbReference type="GO" id="GO:0043565">
    <property type="term" value="F:sequence-specific DNA binding"/>
    <property type="evidence" value="ECO:0007669"/>
    <property type="project" value="InterPro"/>
</dbReference>
<keyword evidence="1" id="KW-0805">Transcription regulation</keyword>
<protein>
    <submittedName>
        <fullName evidence="5">AraC family transcriptional regulator</fullName>
    </submittedName>
</protein>
<keyword evidence="2" id="KW-0238">DNA-binding</keyword>
<dbReference type="PRINTS" id="PR00032">
    <property type="entry name" value="HTHARAC"/>
</dbReference>
<dbReference type="PANTHER" id="PTHR46796">
    <property type="entry name" value="HTH-TYPE TRANSCRIPTIONAL ACTIVATOR RHAS-RELATED"/>
    <property type="match status" value="1"/>
</dbReference>
<dbReference type="InterPro" id="IPR018060">
    <property type="entry name" value="HTH_AraC"/>
</dbReference>
<evidence type="ECO:0000259" key="4">
    <source>
        <dbReference type="PROSITE" id="PS01124"/>
    </source>
</evidence>
<keyword evidence="6" id="KW-1185">Reference proteome</keyword>
<dbReference type="AlphaFoldDB" id="A0A3A5K4Z0"/>
<evidence type="ECO:0000256" key="1">
    <source>
        <dbReference type="ARBA" id="ARBA00023015"/>
    </source>
</evidence>
<gene>
    <name evidence="5" type="ORF">D3227_35385</name>
</gene>
<name>A0A3A5K4Z0_9HYPH</name>
<dbReference type="Pfam" id="PF12833">
    <property type="entry name" value="HTH_18"/>
    <property type="match status" value="1"/>
</dbReference>
<dbReference type="GO" id="GO:0003700">
    <property type="term" value="F:DNA-binding transcription factor activity"/>
    <property type="evidence" value="ECO:0007669"/>
    <property type="project" value="InterPro"/>
</dbReference>
<accession>A0A3A5K4Z0</accession>
<dbReference type="EMBL" id="QZWZ01000058">
    <property type="protein sequence ID" value="RJT27822.1"/>
    <property type="molecule type" value="Genomic_DNA"/>
</dbReference>
<reference evidence="5 6" key="1">
    <citation type="submission" date="2018-09" db="EMBL/GenBank/DDBJ databases">
        <title>Mesorhizobium carmichaelinearum sp. nov. isolated from Carmichaelinea spp. root nodules in New Zealand.</title>
        <authorList>
            <person name="De Meyer S.E."/>
        </authorList>
    </citation>
    <scope>NUCLEOTIDE SEQUENCE [LARGE SCALE GENOMIC DNA]</scope>
    <source>
        <strain evidence="5 6">ICMP19557</strain>
    </source>
</reference>